<evidence type="ECO:0000256" key="5">
    <source>
        <dbReference type="ARBA" id="ARBA00023136"/>
    </source>
</evidence>
<feature type="transmembrane region" description="Helical" evidence="7">
    <location>
        <begin position="328"/>
        <end position="352"/>
    </location>
</feature>
<feature type="transmembrane region" description="Helical" evidence="7">
    <location>
        <begin position="230"/>
        <end position="248"/>
    </location>
</feature>
<dbReference type="InterPro" id="IPR000778">
    <property type="entry name" value="Cyt_b245_heavy_chain"/>
</dbReference>
<dbReference type="InterPro" id="IPR013112">
    <property type="entry name" value="FAD-bd_8"/>
</dbReference>
<feature type="transmembrane region" description="Helical" evidence="7">
    <location>
        <begin position="170"/>
        <end position="192"/>
    </location>
</feature>
<dbReference type="SFLD" id="SFLDG01168">
    <property type="entry name" value="Ferric_reductase_subgroup_(FRE"/>
    <property type="match status" value="1"/>
</dbReference>
<dbReference type="Gene3D" id="3.40.50.80">
    <property type="entry name" value="Nucleotide-binding domain of ferredoxin-NADP reductase (FNR) module"/>
    <property type="match status" value="1"/>
</dbReference>
<evidence type="ECO:0000256" key="4">
    <source>
        <dbReference type="ARBA" id="ARBA00023002"/>
    </source>
</evidence>
<dbReference type="Pfam" id="PF08022">
    <property type="entry name" value="FAD_binding_8"/>
    <property type="match status" value="1"/>
</dbReference>
<name>A0A7S3XXU3_HETAK</name>
<feature type="transmembrane region" description="Helical" evidence="7">
    <location>
        <begin position="40"/>
        <end position="63"/>
    </location>
</feature>
<proteinExistence type="predicted"/>
<dbReference type="PANTHER" id="PTHR11972">
    <property type="entry name" value="NADPH OXIDASE"/>
    <property type="match status" value="1"/>
</dbReference>
<evidence type="ECO:0000313" key="9">
    <source>
        <dbReference type="EMBL" id="CAE0635239.1"/>
    </source>
</evidence>
<feature type="transmembrane region" description="Helical" evidence="7">
    <location>
        <begin position="114"/>
        <end position="134"/>
    </location>
</feature>
<dbReference type="InterPro" id="IPR013130">
    <property type="entry name" value="Fe3_Rdtase_TM_dom"/>
</dbReference>
<dbReference type="GO" id="GO:0005886">
    <property type="term" value="C:plasma membrane"/>
    <property type="evidence" value="ECO:0007669"/>
    <property type="project" value="TreeGrafter"/>
</dbReference>
<evidence type="ECO:0000256" key="6">
    <source>
        <dbReference type="SAM" id="MobiDB-lite"/>
    </source>
</evidence>
<dbReference type="Gene3D" id="2.40.30.10">
    <property type="entry name" value="Translation factors"/>
    <property type="match status" value="1"/>
</dbReference>
<dbReference type="InterPro" id="IPR039261">
    <property type="entry name" value="FNR_nucleotide-bd"/>
</dbReference>
<comment type="subcellular location">
    <subcellularLocation>
        <location evidence="1">Membrane</location>
        <topology evidence="1">Multi-pass membrane protein</topology>
    </subcellularLocation>
</comment>
<dbReference type="SUPFAM" id="SSF63380">
    <property type="entry name" value="Riboflavin synthase domain-like"/>
    <property type="match status" value="1"/>
</dbReference>
<dbReference type="PROSITE" id="PS51384">
    <property type="entry name" value="FAD_FR"/>
    <property type="match status" value="1"/>
</dbReference>
<evidence type="ECO:0000256" key="3">
    <source>
        <dbReference type="ARBA" id="ARBA00022989"/>
    </source>
</evidence>
<dbReference type="CDD" id="cd06186">
    <property type="entry name" value="NOX_Duox_like_FAD_NADP"/>
    <property type="match status" value="1"/>
</dbReference>
<evidence type="ECO:0000256" key="1">
    <source>
        <dbReference type="ARBA" id="ARBA00004141"/>
    </source>
</evidence>
<dbReference type="Pfam" id="PF01794">
    <property type="entry name" value="Ferric_reduct"/>
    <property type="match status" value="1"/>
</dbReference>
<protein>
    <recommendedName>
        <fullName evidence="8">FAD-binding FR-type domain-containing protein</fullName>
    </recommendedName>
</protein>
<feature type="transmembrane region" description="Helical" evidence="7">
    <location>
        <begin position="83"/>
        <end position="102"/>
    </location>
</feature>
<gene>
    <name evidence="9" type="ORF">HAKA00212_LOCUS13980</name>
</gene>
<dbReference type="SUPFAM" id="SSF52343">
    <property type="entry name" value="Ferredoxin reductase-like, C-terminal NADP-linked domain"/>
    <property type="match status" value="1"/>
</dbReference>
<feature type="transmembrane region" description="Helical" evidence="7">
    <location>
        <begin position="448"/>
        <end position="467"/>
    </location>
</feature>
<reference evidence="9" key="1">
    <citation type="submission" date="2021-01" db="EMBL/GenBank/DDBJ databases">
        <authorList>
            <person name="Corre E."/>
            <person name="Pelletier E."/>
            <person name="Niang G."/>
            <person name="Scheremetjew M."/>
            <person name="Finn R."/>
            <person name="Kale V."/>
            <person name="Holt S."/>
            <person name="Cochrane G."/>
            <person name="Meng A."/>
            <person name="Brown T."/>
            <person name="Cohen L."/>
        </authorList>
    </citation>
    <scope>NUCLEOTIDE SEQUENCE</scope>
    <source>
        <strain evidence="9">CCMP3107</strain>
    </source>
</reference>
<dbReference type="InterPro" id="IPR017927">
    <property type="entry name" value="FAD-bd_FR_type"/>
</dbReference>
<keyword evidence="4" id="KW-0560">Oxidoreductase</keyword>
<dbReference type="Pfam" id="PF08030">
    <property type="entry name" value="NAD_binding_6"/>
    <property type="match status" value="1"/>
</dbReference>
<feature type="transmembrane region" description="Helical" evidence="7">
    <location>
        <begin position="372"/>
        <end position="390"/>
    </location>
</feature>
<keyword evidence="5 7" id="KW-0472">Membrane</keyword>
<keyword evidence="2 7" id="KW-0812">Transmembrane</keyword>
<evidence type="ECO:0000256" key="2">
    <source>
        <dbReference type="ARBA" id="ARBA00022692"/>
    </source>
</evidence>
<sequence length="819" mass="89275">MFNYFFGKKEEAVSLVPTEEEISKARKRGGTHVDHVYPDYLIWASLGVALASGSIGVYGGYLFNFSPYVASGSWTGNTAVEELGLILQTVLVPLSAVATFFFGYHSYKSNTFNVWVKLCMYITLLGGFIALTAWDLMALPTDGLLYCMVWPCIFEDVSSDGLNGTKNSEAMLYLAGCVVFMAMFLGLGVLTLQQIKNSGGEAQEPVLDTASSVQMAPAEAPKAGKMVRQVLAFGVFFPVVILLCLSLPDLWKYFTEYYVESYAEETLGDTSGEVWNLTLSSKLTLKLYPDILAFYLFLYTVVVAGWLSQAFPATVGRFFAHRPKWARGACVGEGVLVLLFVGLLAGLFGYWYGDHLWEGSTSKGSWEMLARTMGQLANAVAGLLTLPAARNNIFSETFGVSWEYTMKFHRWMGNTLLAIVVLHVLFWVSAEGLTVFYFPDPGYHSDDWTIPLTVVTTFLSFIFLGLGTREVVRRTKFEWFYYAHHFALVFFVAMLWHAVSSWYYILGGLSLYLLDRALRFTRGLSRVRVEAVAVYGDDVTEIKYTVSGGGRGPWGKNGRVSHTMGQYMFVNVPSIAAGEWHPYTLSSAPSDQVSSHHIKAMGPGSFGARLAAWAAALPWDQPLPEVVVNVDGPYGTPLDYGRYEAVVLLAGGIGVTPAVSVFRELYLRAKAPGGARGGPRRVRLVWAARGAAEQARAFADTFRRVAEDSLDGTFGFEVFDTALKAGQKGYGAVGARSGDEEGGAAAGQKGKGKEGYAVPVRPGRPQLAEDVFGEGGLGQAACTPGSALVFACGPAALVDAADRMALEKGIDFHKETFLL</sequence>
<dbReference type="SFLD" id="SFLDS00052">
    <property type="entry name" value="Ferric_Reductase_Domain"/>
    <property type="match status" value="1"/>
</dbReference>
<dbReference type="EMBL" id="HBIU01030320">
    <property type="protein sequence ID" value="CAE0635239.1"/>
    <property type="molecule type" value="Transcribed_RNA"/>
</dbReference>
<accession>A0A7S3XXU3</accession>
<evidence type="ECO:0000259" key="8">
    <source>
        <dbReference type="PROSITE" id="PS51384"/>
    </source>
</evidence>
<dbReference type="PRINTS" id="PR00466">
    <property type="entry name" value="GP91PHOX"/>
</dbReference>
<dbReference type="GO" id="GO:0016491">
    <property type="term" value="F:oxidoreductase activity"/>
    <property type="evidence" value="ECO:0007669"/>
    <property type="project" value="UniProtKB-KW"/>
</dbReference>
<organism evidence="9">
    <name type="scientific">Heterosigma akashiwo</name>
    <name type="common">Chromophytic alga</name>
    <name type="synonym">Heterosigma carterae</name>
    <dbReference type="NCBI Taxonomy" id="2829"/>
    <lineage>
        <taxon>Eukaryota</taxon>
        <taxon>Sar</taxon>
        <taxon>Stramenopiles</taxon>
        <taxon>Ochrophyta</taxon>
        <taxon>Raphidophyceae</taxon>
        <taxon>Chattonellales</taxon>
        <taxon>Chattonellaceae</taxon>
        <taxon>Heterosigma</taxon>
    </lineage>
</organism>
<dbReference type="PANTHER" id="PTHR11972:SF69">
    <property type="entry name" value="FERRIC REDUCTION OXIDASE 6-RELATED"/>
    <property type="match status" value="1"/>
</dbReference>
<feature type="transmembrane region" description="Helical" evidence="7">
    <location>
        <begin position="287"/>
        <end position="307"/>
    </location>
</feature>
<keyword evidence="3 7" id="KW-1133">Transmembrane helix</keyword>
<dbReference type="InterPro" id="IPR013121">
    <property type="entry name" value="Fe_red_NAD-bd_6"/>
</dbReference>
<dbReference type="InterPro" id="IPR050369">
    <property type="entry name" value="RBOH/FRE"/>
</dbReference>
<dbReference type="InterPro" id="IPR017938">
    <property type="entry name" value="Riboflavin_synthase-like_b-brl"/>
</dbReference>
<feature type="region of interest" description="Disordered" evidence="6">
    <location>
        <begin position="736"/>
        <end position="758"/>
    </location>
</feature>
<feature type="domain" description="FAD-binding FR-type" evidence="8">
    <location>
        <begin position="519"/>
        <end position="640"/>
    </location>
</feature>
<dbReference type="AlphaFoldDB" id="A0A7S3XXU3"/>
<feature type="transmembrane region" description="Helical" evidence="7">
    <location>
        <begin position="411"/>
        <end position="428"/>
    </location>
</feature>
<evidence type="ECO:0000256" key="7">
    <source>
        <dbReference type="SAM" id="Phobius"/>
    </source>
</evidence>